<dbReference type="SMART" id="SM00342">
    <property type="entry name" value="HTH_ARAC"/>
    <property type="match status" value="1"/>
</dbReference>
<feature type="domain" description="HTH araC/xylS-type" evidence="4">
    <location>
        <begin position="193"/>
        <end position="291"/>
    </location>
</feature>
<dbReference type="InterPro" id="IPR018062">
    <property type="entry name" value="HTH_AraC-typ_CS"/>
</dbReference>
<sequence length="296" mass="34364">MDSAILHFISPPIPYFVDCGYAYYGVGDSHIERNCIQVFDLIVVRKGMLSIGENGCSWEINEGEGFILLPDGHHYGDVPCTTDTEIIWIHFQTFGSWQICCDMNECLGKQMELIEEHKKLAYLHHADVSSIFIPKHMKLSPKALEVLETFFQQENEPQSLRNWKRQASFQLFLQHLDREFASPMNDTAIRIADRIELFIRQNYASDITNSVLQEKMNYHPNYLAKAMLKVYGMTPITYLQYYRLEQSKRLLLQTPLSIARIAEEVGFQHVSYYSALFSKKEGLSPTGFRRKFALKR</sequence>
<organism evidence="5 6">
    <name type="scientific">Cohnella phaseoli</name>
    <dbReference type="NCBI Taxonomy" id="456490"/>
    <lineage>
        <taxon>Bacteria</taxon>
        <taxon>Bacillati</taxon>
        <taxon>Bacillota</taxon>
        <taxon>Bacilli</taxon>
        <taxon>Bacillales</taxon>
        <taxon>Paenibacillaceae</taxon>
        <taxon>Cohnella</taxon>
    </lineage>
</organism>
<name>A0A3D9JUN0_9BACL</name>
<keyword evidence="1" id="KW-0805">Transcription regulation</keyword>
<evidence type="ECO:0000256" key="1">
    <source>
        <dbReference type="ARBA" id="ARBA00023015"/>
    </source>
</evidence>
<accession>A0A3D9JUN0</accession>
<evidence type="ECO:0000256" key="3">
    <source>
        <dbReference type="ARBA" id="ARBA00023163"/>
    </source>
</evidence>
<dbReference type="Proteomes" id="UP000256977">
    <property type="component" value="Unassembled WGS sequence"/>
</dbReference>
<dbReference type="GO" id="GO:0043565">
    <property type="term" value="F:sequence-specific DNA binding"/>
    <property type="evidence" value="ECO:0007669"/>
    <property type="project" value="InterPro"/>
</dbReference>
<dbReference type="InterPro" id="IPR009057">
    <property type="entry name" value="Homeodomain-like_sf"/>
</dbReference>
<keyword evidence="3" id="KW-0804">Transcription</keyword>
<reference evidence="5 6" key="1">
    <citation type="submission" date="2018-07" db="EMBL/GenBank/DDBJ databases">
        <title>Genomic Encyclopedia of Type Strains, Phase III (KMG-III): the genomes of soil and plant-associated and newly described type strains.</title>
        <authorList>
            <person name="Whitman W."/>
        </authorList>
    </citation>
    <scope>NUCLEOTIDE SEQUENCE [LARGE SCALE GENOMIC DNA]</scope>
    <source>
        <strain evidence="5 6">CECT 7287</strain>
    </source>
</reference>
<dbReference type="PROSITE" id="PS00041">
    <property type="entry name" value="HTH_ARAC_FAMILY_1"/>
    <property type="match status" value="1"/>
</dbReference>
<evidence type="ECO:0000313" key="6">
    <source>
        <dbReference type="Proteomes" id="UP000256977"/>
    </source>
</evidence>
<dbReference type="InterPro" id="IPR037923">
    <property type="entry name" value="HTH-like"/>
</dbReference>
<evidence type="ECO:0000313" key="5">
    <source>
        <dbReference type="EMBL" id="RED77620.1"/>
    </source>
</evidence>
<dbReference type="Gene3D" id="1.10.10.60">
    <property type="entry name" value="Homeodomain-like"/>
    <property type="match status" value="2"/>
</dbReference>
<keyword evidence="6" id="KW-1185">Reference proteome</keyword>
<proteinExistence type="predicted"/>
<dbReference type="PANTHER" id="PTHR43280">
    <property type="entry name" value="ARAC-FAMILY TRANSCRIPTIONAL REGULATOR"/>
    <property type="match status" value="1"/>
</dbReference>
<dbReference type="Pfam" id="PF12833">
    <property type="entry name" value="HTH_18"/>
    <property type="match status" value="1"/>
</dbReference>
<dbReference type="SUPFAM" id="SSF46689">
    <property type="entry name" value="Homeodomain-like"/>
    <property type="match status" value="1"/>
</dbReference>
<evidence type="ECO:0000259" key="4">
    <source>
        <dbReference type="PROSITE" id="PS01124"/>
    </source>
</evidence>
<dbReference type="OrthoDB" id="192171at2"/>
<keyword evidence="2 5" id="KW-0238">DNA-binding</keyword>
<dbReference type="GO" id="GO:0003700">
    <property type="term" value="F:DNA-binding transcription factor activity"/>
    <property type="evidence" value="ECO:0007669"/>
    <property type="project" value="InterPro"/>
</dbReference>
<dbReference type="AlphaFoldDB" id="A0A3D9JUN0"/>
<gene>
    <name evidence="5" type="ORF">DFP98_109231</name>
</gene>
<evidence type="ECO:0000256" key="2">
    <source>
        <dbReference type="ARBA" id="ARBA00023125"/>
    </source>
</evidence>
<dbReference type="EMBL" id="QRDZ01000009">
    <property type="protein sequence ID" value="RED77620.1"/>
    <property type="molecule type" value="Genomic_DNA"/>
</dbReference>
<dbReference type="RefSeq" id="WP_116061225.1">
    <property type="nucleotide sequence ID" value="NZ_QRDZ01000009.1"/>
</dbReference>
<comment type="caution">
    <text evidence="5">The sequence shown here is derived from an EMBL/GenBank/DDBJ whole genome shotgun (WGS) entry which is preliminary data.</text>
</comment>
<protein>
    <submittedName>
        <fullName evidence="5">AraC-like DNA-binding protein</fullName>
    </submittedName>
</protein>
<dbReference type="InterPro" id="IPR018060">
    <property type="entry name" value="HTH_AraC"/>
</dbReference>
<dbReference type="SUPFAM" id="SSF51215">
    <property type="entry name" value="Regulatory protein AraC"/>
    <property type="match status" value="1"/>
</dbReference>
<dbReference type="PANTHER" id="PTHR43280:SF28">
    <property type="entry name" value="HTH-TYPE TRANSCRIPTIONAL ACTIVATOR RHAS"/>
    <property type="match status" value="1"/>
</dbReference>
<dbReference type="PROSITE" id="PS01124">
    <property type="entry name" value="HTH_ARAC_FAMILY_2"/>
    <property type="match status" value="1"/>
</dbReference>